<dbReference type="PANTHER" id="PTHR39757:SF5">
    <property type="entry name" value="OS02G0190600 PROTEIN"/>
    <property type="match status" value="1"/>
</dbReference>
<accession>A0ABW0EKX9</accession>
<dbReference type="PANTHER" id="PTHR39757">
    <property type="match status" value="1"/>
</dbReference>
<keyword evidence="2" id="KW-1185">Reference proteome</keyword>
<dbReference type="RefSeq" id="WP_378247619.1">
    <property type="nucleotide sequence ID" value="NZ_JBHSKF010000005.1"/>
</dbReference>
<dbReference type="InterPro" id="IPR036188">
    <property type="entry name" value="FAD/NAD-bd_sf"/>
</dbReference>
<reference evidence="2" key="1">
    <citation type="journal article" date="2019" name="Int. J. Syst. Evol. Microbiol.">
        <title>The Global Catalogue of Microorganisms (GCM) 10K type strain sequencing project: providing services to taxonomists for standard genome sequencing and annotation.</title>
        <authorList>
            <consortium name="The Broad Institute Genomics Platform"/>
            <consortium name="The Broad Institute Genome Sequencing Center for Infectious Disease"/>
            <person name="Wu L."/>
            <person name="Ma J."/>
        </authorList>
    </citation>
    <scope>NUCLEOTIDE SEQUENCE [LARGE SCALE GENOMIC DNA]</scope>
    <source>
        <strain evidence="2">CCUG 59778</strain>
    </source>
</reference>
<evidence type="ECO:0000313" key="1">
    <source>
        <dbReference type="EMBL" id="MFC5288054.1"/>
    </source>
</evidence>
<gene>
    <name evidence="1" type="ORF">ACFPM7_13425</name>
</gene>
<dbReference type="Proteomes" id="UP001596157">
    <property type="component" value="Unassembled WGS sequence"/>
</dbReference>
<dbReference type="Gene3D" id="3.50.50.60">
    <property type="entry name" value="FAD/NAD(P)-binding domain"/>
    <property type="match status" value="2"/>
</dbReference>
<dbReference type="Pfam" id="PF05834">
    <property type="entry name" value="Lycopene_cycl"/>
    <property type="match status" value="1"/>
</dbReference>
<sequence length="375" mass="38813">MEAYDAVIAGGGPAGWALAAACARRGLATALVAPRPDAPWPATYGLWADQAVGLPAVVAASEVRAAGRVLERGYRVLDNAATLAAWMSCGVEAVRGSAVRGWVGGGVSAVRLDTGRELRARVVVDATGHHRRLSGGVRPATRVEQTAAGVILPADAAAAFAPPGGAVFMDGWDTADGVATFLYVVPLPGGRTLVEETSLAARPGIALGLLRERLARRLDRAGIDARDAAVEHVRFPMDVPVRGRGPAVPFGAAAGMVHPATGYSVGDALAAAPAVAEAIEHGPAAARSAIWPPAARAVHALRAHGRRVLLSLPPAEVPEFFELFFALPAHQQRAFLSGRTDVAGTSAAMAALFAAAPWRLRRRLAILRQPPMNSS</sequence>
<protein>
    <submittedName>
        <fullName evidence="1">Lycopene cyclase family protein</fullName>
    </submittedName>
</protein>
<dbReference type="EMBL" id="JBHSKF010000005">
    <property type="protein sequence ID" value="MFC5288054.1"/>
    <property type="molecule type" value="Genomic_DNA"/>
</dbReference>
<organism evidence="1 2">
    <name type="scientific">Actinokineospora guangxiensis</name>
    <dbReference type="NCBI Taxonomy" id="1490288"/>
    <lineage>
        <taxon>Bacteria</taxon>
        <taxon>Bacillati</taxon>
        <taxon>Actinomycetota</taxon>
        <taxon>Actinomycetes</taxon>
        <taxon>Pseudonocardiales</taxon>
        <taxon>Pseudonocardiaceae</taxon>
        <taxon>Actinokineospora</taxon>
    </lineage>
</organism>
<comment type="caution">
    <text evidence="1">The sequence shown here is derived from an EMBL/GenBank/DDBJ whole genome shotgun (WGS) entry which is preliminary data.</text>
</comment>
<name>A0ABW0EKX9_9PSEU</name>
<proteinExistence type="predicted"/>
<evidence type="ECO:0000313" key="2">
    <source>
        <dbReference type="Proteomes" id="UP001596157"/>
    </source>
</evidence>
<dbReference type="SUPFAM" id="SSF51905">
    <property type="entry name" value="FAD/NAD(P)-binding domain"/>
    <property type="match status" value="1"/>
</dbReference>